<keyword evidence="1" id="KW-1133">Transmembrane helix</keyword>
<feature type="transmembrane region" description="Helical" evidence="1">
    <location>
        <begin position="12"/>
        <end position="31"/>
    </location>
</feature>
<evidence type="ECO:0008006" key="4">
    <source>
        <dbReference type="Google" id="ProtNLM"/>
    </source>
</evidence>
<evidence type="ECO:0000256" key="1">
    <source>
        <dbReference type="SAM" id="Phobius"/>
    </source>
</evidence>
<dbReference type="Pfam" id="PF07949">
    <property type="entry name" value="YbbR"/>
    <property type="match status" value="3"/>
</dbReference>
<sequence length="337" mass="35626">MKYISSLFRAKWFQLIVTLAMAIALFVYVTGTIGSLSSSRNHENQLITTQTADLNIPINIIMNDKKYYVSGIPQTIKVKVTGPSGLVTAAQNSQTIRATINLEKPKIGSQQVQVHLTGLSDSLAKKLDPSSLTVNVSRKISKSVPIIATYNRDNIANKYVVAGFKISQVKARIVGPSDLVKLVNHVSASLSVPANTESSITKSVALKAVDKNGSVVYVDITPNSVVASLDVTSQFTVNSNATETKTVSLNPKFTGSKSVSNYNVTLSSSSIQITGAKATVDKIDSLPLTVDLDQISSAGGVLTIKPSLPKGVNEITPKAIEVSITSRSSASSSSGGN</sequence>
<dbReference type="InterPro" id="IPR053154">
    <property type="entry name" value="c-di-AMP_regulator"/>
</dbReference>
<dbReference type="Proteomes" id="UP001167919">
    <property type="component" value="Unassembled WGS sequence"/>
</dbReference>
<dbReference type="PANTHER" id="PTHR37804">
    <property type="entry name" value="CDAA REGULATORY PROTEIN CDAR"/>
    <property type="match status" value="1"/>
</dbReference>
<protein>
    <recommendedName>
        <fullName evidence="4">CdaA regulatory protein CdaR</fullName>
    </recommendedName>
</protein>
<proteinExistence type="predicted"/>
<dbReference type="InterPro" id="IPR012505">
    <property type="entry name" value="YbbR"/>
</dbReference>
<comment type="caution">
    <text evidence="2">The sequence shown here is derived from an EMBL/GenBank/DDBJ whole genome shotgun (WGS) entry which is preliminary data.</text>
</comment>
<dbReference type="RefSeq" id="WP_301711210.1">
    <property type="nucleotide sequence ID" value="NZ_SDWY01000003.1"/>
</dbReference>
<organism evidence="2 3">
    <name type="scientific">Oenococcus sicerae</name>
    <dbReference type="NCBI Taxonomy" id="2203724"/>
    <lineage>
        <taxon>Bacteria</taxon>
        <taxon>Bacillati</taxon>
        <taxon>Bacillota</taxon>
        <taxon>Bacilli</taxon>
        <taxon>Lactobacillales</taxon>
        <taxon>Lactobacillaceae</taxon>
        <taxon>Oenococcus</taxon>
    </lineage>
</organism>
<reference evidence="2" key="1">
    <citation type="submission" date="2019-01" db="EMBL/GenBank/DDBJ databases">
        <title>Oenococcus sicerae UCMA17102.</title>
        <authorList>
            <person name="Cousin F.J."/>
            <person name="Le Guellec R."/>
            <person name="Cretenet M."/>
        </authorList>
    </citation>
    <scope>NUCLEOTIDE SEQUENCE</scope>
    <source>
        <strain evidence="2">UCMA17102</strain>
    </source>
</reference>
<dbReference type="PANTHER" id="PTHR37804:SF1">
    <property type="entry name" value="CDAA REGULATORY PROTEIN CDAR"/>
    <property type="match status" value="1"/>
</dbReference>
<dbReference type="EMBL" id="SDWY01000003">
    <property type="protein sequence ID" value="MDN6900484.1"/>
    <property type="molecule type" value="Genomic_DNA"/>
</dbReference>
<evidence type="ECO:0000313" key="3">
    <source>
        <dbReference type="Proteomes" id="UP001167919"/>
    </source>
</evidence>
<dbReference type="AlphaFoldDB" id="A0AAJ1VNQ9"/>
<keyword evidence="1" id="KW-0472">Membrane</keyword>
<keyword evidence="1" id="KW-0812">Transmembrane</keyword>
<name>A0AAJ1VNQ9_9LACO</name>
<dbReference type="Gene3D" id="2.170.120.40">
    <property type="entry name" value="YbbR-like domain"/>
    <property type="match status" value="2"/>
</dbReference>
<evidence type="ECO:0000313" key="2">
    <source>
        <dbReference type="EMBL" id="MDN6900484.1"/>
    </source>
</evidence>
<dbReference type="Gene3D" id="2.170.120.30">
    <property type="match status" value="1"/>
</dbReference>
<accession>A0AAJ1VNQ9</accession>
<gene>
    <name evidence="2" type="ORF">EVC35_05640</name>
</gene>